<evidence type="ECO:0000259" key="12">
    <source>
        <dbReference type="Pfam" id="PF22776"/>
    </source>
</evidence>
<keyword evidence="3" id="KW-0813">Transport</keyword>
<evidence type="ECO:0000256" key="9">
    <source>
        <dbReference type="ARBA" id="ARBA00023136"/>
    </source>
</evidence>
<evidence type="ECO:0000256" key="10">
    <source>
        <dbReference type="SAM" id="Phobius"/>
    </source>
</evidence>
<evidence type="ECO:0000256" key="3">
    <source>
        <dbReference type="ARBA" id="ARBA00022448"/>
    </source>
</evidence>
<dbReference type="InterPro" id="IPR053951">
    <property type="entry name" value="K_trans_N"/>
</dbReference>
<evidence type="ECO:0000256" key="5">
    <source>
        <dbReference type="ARBA" id="ARBA00022692"/>
    </source>
</evidence>
<dbReference type="Pfam" id="PF22776">
    <property type="entry name" value="K_trans_C"/>
    <property type="match status" value="1"/>
</dbReference>
<evidence type="ECO:0000256" key="1">
    <source>
        <dbReference type="ARBA" id="ARBA00004141"/>
    </source>
</evidence>
<dbReference type="InterPro" id="IPR003855">
    <property type="entry name" value="K+_transporter"/>
</dbReference>
<keyword evidence="5 10" id="KW-0812">Transmembrane</keyword>
<dbReference type="PANTHER" id="PTHR30540:SF95">
    <property type="entry name" value="POTASSIUM TRANSPORTER 10"/>
    <property type="match status" value="1"/>
</dbReference>
<feature type="domain" description="K+ potassium transporter C-terminal" evidence="12">
    <location>
        <begin position="80"/>
        <end position="157"/>
    </location>
</feature>
<keyword evidence="4" id="KW-0633">Potassium transport</keyword>
<feature type="transmembrane region" description="Helical" evidence="10">
    <location>
        <begin position="31"/>
        <end position="51"/>
    </location>
</feature>
<comment type="similarity">
    <text evidence="2">Belongs to the HAK/KUP transporter (TC 2.A.72.3) family.</text>
</comment>
<evidence type="ECO:0000259" key="11">
    <source>
        <dbReference type="Pfam" id="PF02705"/>
    </source>
</evidence>
<sequence>MIGIVFLVVFGSVESVYVSSVLFKVKQGGWVMLVIAGALGSIMYVWNYGTLKRYEYEIQNKVSVGWLLGLGPSLGLVRVPGIGLVYADLAHGIPPLFSHFITYLPAFHSTVVLICIKYLPINMVPQEEHLLIGTKAYSMYRCAARYGYKDLHKKDDNFEHLLFQSLIRFIQFEALQNPSDCE</sequence>
<keyword evidence="9 10" id="KW-0472">Membrane</keyword>
<organism evidence="13 14">
    <name type="scientific">Sphagnum jensenii</name>
    <dbReference type="NCBI Taxonomy" id="128206"/>
    <lineage>
        <taxon>Eukaryota</taxon>
        <taxon>Viridiplantae</taxon>
        <taxon>Streptophyta</taxon>
        <taxon>Embryophyta</taxon>
        <taxon>Bryophyta</taxon>
        <taxon>Sphagnophytina</taxon>
        <taxon>Sphagnopsida</taxon>
        <taxon>Sphagnales</taxon>
        <taxon>Sphagnaceae</taxon>
        <taxon>Sphagnum</taxon>
    </lineage>
</organism>
<accession>A0ABP0X442</accession>
<evidence type="ECO:0000256" key="6">
    <source>
        <dbReference type="ARBA" id="ARBA00022958"/>
    </source>
</evidence>
<dbReference type="Pfam" id="PF02705">
    <property type="entry name" value="K_trans"/>
    <property type="match status" value="1"/>
</dbReference>
<dbReference type="Proteomes" id="UP001497444">
    <property type="component" value="Chromosome 5"/>
</dbReference>
<feature type="transmembrane region" description="Helical" evidence="10">
    <location>
        <begin position="63"/>
        <end position="87"/>
    </location>
</feature>
<comment type="subcellular location">
    <subcellularLocation>
        <location evidence="1">Membrane</location>
        <topology evidence="1">Multi-pass membrane protein</topology>
    </subcellularLocation>
</comment>
<evidence type="ECO:0000256" key="7">
    <source>
        <dbReference type="ARBA" id="ARBA00022989"/>
    </source>
</evidence>
<keyword evidence="8" id="KW-0406">Ion transport</keyword>
<proteinExistence type="inferred from homology"/>
<feature type="domain" description="K+ potassium transporter integral membrane" evidence="11">
    <location>
        <begin position="3"/>
        <end position="65"/>
    </location>
</feature>
<evidence type="ECO:0000256" key="2">
    <source>
        <dbReference type="ARBA" id="ARBA00008440"/>
    </source>
</evidence>
<keyword evidence="14" id="KW-1185">Reference proteome</keyword>
<keyword evidence="7 10" id="KW-1133">Transmembrane helix</keyword>
<gene>
    <name evidence="13" type="ORF">CSSPJE1EN1_LOCUS19337</name>
</gene>
<dbReference type="EMBL" id="OZ020100">
    <property type="protein sequence ID" value="CAK9273859.1"/>
    <property type="molecule type" value="Genomic_DNA"/>
</dbReference>
<keyword evidence="6" id="KW-0630">Potassium</keyword>
<protein>
    <submittedName>
        <fullName evidence="13">Uncharacterized protein</fullName>
    </submittedName>
</protein>
<dbReference type="PANTHER" id="PTHR30540">
    <property type="entry name" value="OSMOTIC STRESS POTASSIUM TRANSPORTER"/>
    <property type="match status" value="1"/>
</dbReference>
<evidence type="ECO:0000256" key="8">
    <source>
        <dbReference type="ARBA" id="ARBA00023065"/>
    </source>
</evidence>
<feature type="transmembrane region" description="Helical" evidence="10">
    <location>
        <begin position="99"/>
        <end position="119"/>
    </location>
</feature>
<evidence type="ECO:0000313" key="13">
    <source>
        <dbReference type="EMBL" id="CAK9273859.1"/>
    </source>
</evidence>
<evidence type="ECO:0000256" key="4">
    <source>
        <dbReference type="ARBA" id="ARBA00022538"/>
    </source>
</evidence>
<reference evidence="13" key="1">
    <citation type="submission" date="2024-02" db="EMBL/GenBank/DDBJ databases">
        <authorList>
            <consortium name="ELIXIR-Norway"/>
            <consortium name="Elixir Norway"/>
        </authorList>
    </citation>
    <scope>NUCLEOTIDE SEQUENCE</scope>
</reference>
<dbReference type="InterPro" id="IPR053952">
    <property type="entry name" value="K_trans_C"/>
</dbReference>
<evidence type="ECO:0000313" key="14">
    <source>
        <dbReference type="Proteomes" id="UP001497444"/>
    </source>
</evidence>
<name>A0ABP0X442_9BRYO</name>